<organism evidence="2 3">
    <name type="scientific">Ambispora gerdemannii</name>
    <dbReference type="NCBI Taxonomy" id="144530"/>
    <lineage>
        <taxon>Eukaryota</taxon>
        <taxon>Fungi</taxon>
        <taxon>Fungi incertae sedis</taxon>
        <taxon>Mucoromycota</taxon>
        <taxon>Glomeromycotina</taxon>
        <taxon>Glomeromycetes</taxon>
        <taxon>Archaeosporales</taxon>
        <taxon>Ambisporaceae</taxon>
        <taxon>Ambispora</taxon>
    </lineage>
</organism>
<gene>
    <name evidence="2" type="ORF">AGERDE_LOCUS3859</name>
</gene>
<feature type="compositionally biased region" description="Basic residues" evidence="1">
    <location>
        <begin position="14"/>
        <end position="24"/>
    </location>
</feature>
<dbReference type="EMBL" id="CAJVPL010000406">
    <property type="protein sequence ID" value="CAG8493156.1"/>
    <property type="molecule type" value="Genomic_DNA"/>
</dbReference>
<keyword evidence="3" id="KW-1185">Reference proteome</keyword>
<accession>A0A9N8ZG54</accession>
<proteinExistence type="predicted"/>
<sequence>MKRIYVYVINTSNKKSKKQQRNKKIAYENHKSLYPSYKPKSAKDSSVKKWVFREQKKYALTSSHKPSSTSNNSPPQETAQIFRSSSLNSTTSTIEYIHTAITTSTTIDDTHLSTINTNNANIQYVTITCSCNYTINTNNSINMSNVNEITIISLLNLSGNVNNADIYDEASINNASNNNSSQSNQFITNNPTTPLTSSPSLSQLFIPESDILNINFEELLHDNFS</sequence>
<reference evidence="2" key="1">
    <citation type="submission" date="2021-06" db="EMBL/GenBank/DDBJ databases">
        <authorList>
            <person name="Kallberg Y."/>
            <person name="Tangrot J."/>
            <person name="Rosling A."/>
        </authorList>
    </citation>
    <scope>NUCLEOTIDE SEQUENCE</scope>
    <source>
        <strain evidence="2">MT106</strain>
    </source>
</reference>
<evidence type="ECO:0000256" key="1">
    <source>
        <dbReference type="SAM" id="MobiDB-lite"/>
    </source>
</evidence>
<dbReference type="Proteomes" id="UP000789831">
    <property type="component" value="Unassembled WGS sequence"/>
</dbReference>
<evidence type="ECO:0000313" key="2">
    <source>
        <dbReference type="EMBL" id="CAG8493156.1"/>
    </source>
</evidence>
<feature type="region of interest" description="Disordered" evidence="1">
    <location>
        <begin position="13"/>
        <end position="46"/>
    </location>
</feature>
<dbReference type="AlphaFoldDB" id="A0A9N8ZG54"/>
<name>A0A9N8ZG54_9GLOM</name>
<evidence type="ECO:0000313" key="3">
    <source>
        <dbReference type="Proteomes" id="UP000789831"/>
    </source>
</evidence>
<comment type="caution">
    <text evidence="2">The sequence shown here is derived from an EMBL/GenBank/DDBJ whole genome shotgun (WGS) entry which is preliminary data.</text>
</comment>
<protein>
    <submittedName>
        <fullName evidence="2">8850_t:CDS:1</fullName>
    </submittedName>
</protein>